<reference evidence="2" key="1">
    <citation type="submission" date="2022-03" db="EMBL/GenBank/DDBJ databases">
        <authorList>
            <person name="Alioto T."/>
            <person name="Alioto T."/>
            <person name="Gomez Garrido J."/>
        </authorList>
    </citation>
    <scope>NUCLEOTIDE SEQUENCE</scope>
</reference>
<dbReference type="PROSITE" id="PS50878">
    <property type="entry name" value="RT_POL"/>
    <property type="match status" value="1"/>
</dbReference>
<proteinExistence type="predicted"/>
<dbReference type="InterPro" id="IPR058912">
    <property type="entry name" value="HTH_animal"/>
</dbReference>
<dbReference type="PANTHER" id="PTHR21301:SF12">
    <property type="match status" value="1"/>
</dbReference>
<name>A0AAD1S333_PELCU</name>
<dbReference type="AlphaFoldDB" id="A0AAD1S333"/>
<sequence>MELLMLTRQLNYFRFETRWYMQCSGTSMGAAMVPMYANAYMHVFEKEHILHPYTEQIVQYVRFIDDILILWKGSAAETEQFVKNVNSLPSPIKITANISDTTVQYLDLEIFIKDSRIEYQLYSKPTDRNTILHFKSAHPEHSKKSLPYTQFLRVFQNNSLVERVENQVDSMYNKFLMRGYNRHILDAALDKARLEMANTMSIQQQPKAPRLTFPMKFNSASTKLVQAVRGNWNILTGDPTLPTVFSQNPMICYKREKNLRDLLVRTDPEQSYLQNQ</sequence>
<evidence type="ECO:0000259" key="1">
    <source>
        <dbReference type="PROSITE" id="PS50878"/>
    </source>
</evidence>
<gene>
    <name evidence="2" type="ORF">PECUL_23A003442</name>
</gene>
<feature type="domain" description="Reverse transcriptase" evidence="1">
    <location>
        <begin position="1"/>
        <end position="124"/>
    </location>
</feature>
<accession>A0AAD1S333</accession>
<evidence type="ECO:0000313" key="3">
    <source>
        <dbReference type="Proteomes" id="UP001295444"/>
    </source>
</evidence>
<dbReference type="InterPro" id="IPR000477">
    <property type="entry name" value="RT_dom"/>
</dbReference>
<keyword evidence="3" id="KW-1185">Reference proteome</keyword>
<dbReference type="Pfam" id="PF26215">
    <property type="entry name" value="HTH_animal"/>
    <property type="match status" value="1"/>
</dbReference>
<dbReference type="PANTHER" id="PTHR21301">
    <property type="entry name" value="REVERSE TRANSCRIPTASE"/>
    <property type="match status" value="1"/>
</dbReference>
<feature type="non-terminal residue" evidence="2">
    <location>
        <position position="276"/>
    </location>
</feature>
<evidence type="ECO:0000313" key="2">
    <source>
        <dbReference type="EMBL" id="CAH2284069.1"/>
    </source>
</evidence>
<protein>
    <recommendedName>
        <fullName evidence="1">Reverse transcriptase domain-containing protein</fullName>
    </recommendedName>
</protein>
<dbReference type="EMBL" id="OW240915">
    <property type="protein sequence ID" value="CAH2284069.1"/>
    <property type="molecule type" value="Genomic_DNA"/>
</dbReference>
<organism evidence="2 3">
    <name type="scientific">Pelobates cultripes</name>
    <name type="common">Western spadefoot toad</name>
    <dbReference type="NCBI Taxonomy" id="61616"/>
    <lineage>
        <taxon>Eukaryota</taxon>
        <taxon>Metazoa</taxon>
        <taxon>Chordata</taxon>
        <taxon>Craniata</taxon>
        <taxon>Vertebrata</taxon>
        <taxon>Euteleostomi</taxon>
        <taxon>Amphibia</taxon>
        <taxon>Batrachia</taxon>
        <taxon>Anura</taxon>
        <taxon>Pelobatoidea</taxon>
        <taxon>Pelobatidae</taxon>
        <taxon>Pelobates</taxon>
    </lineage>
</organism>
<dbReference type="Proteomes" id="UP001295444">
    <property type="component" value="Chromosome 04"/>
</dbReference>